<evidence type="ECO:0000313" key="2">
    <source>
        <dbReference type="Proteomes" id="UP001369082"/>
    </source>
</evidence>
<dbReference type="Proteomes" id="UP001369082">
    <property type="component" value="Unassembled WGS sequence"/>
</dbReference>
<evidence type="ECO:0000313" key="1">
    <source>
        <dbReference type="EMBL" id="MEL0630383.1"/>
    </source>
</evidence>
<dbReference type="Pfam" id="PF13289">
    <property type="entry name" value="SIR2_2"/>
    <property type="match status" value="1"/>
</dbReference>
<sequence>MFEIAYAAASNRICFFTGTGFSKAVSNGDAPSWQGLLQELVDFLPNSKELKEALFPEKGENPLTLEESAQVIAIELSSVGMDIHTEVARLIGKVRVSGDIGAIKEFTSKRAFRAITTNYDKLLEVLTSESDCHSIAPGLPIPRSLSRTKVYHVHGSIDSPSNMVITSDDYFKFLNGESYFSRKLSTVLHENTVVILGYSLGDTNLKAIISDYKGFSRNHVVSSNIFLVSRLPVVQQVKDYYSHCYGIRVLDNLDVIDFFKLLNAKLPEAEKCIETSVNNIKKVILENHLYKKEFLAVQNSFYEVISSIGAAGFSVKNERVVEALGKIIEFKTELTHENNAWDQYVHLANWLIYLASILDVKGSSMEDIYLISVKRSMETMSCELRIGYSWHAYNAWSVGWSNITPGNRSLIKQYIEANSGYEDALKIVKM</sequence>
<dbReference type="RefSeq" id="WP_341598529.1">
    <property type="nucleotide sequence ID" value="NZ_JBAKAZ010000053.1"/>
</dbReference>
<comment type="caution">
    <text evidence="1">The sequence shown here is derived from an EMBL/GenBank/DDBJ whole genome shotgun (WGS) entry which is preliminary data.</text>
</comment>
<organism evidence="1 2">
    <name type="scientific">Psychromonas aquatilis</name>
    <dbReference type="NCBI Taxonomy" id="2005072"/>
    <lineage>
        <taxon>Bacteria</taxon>
        <taxon>Pseudomonadati</taxon>
        <taxon>Pseudomonadota</taxon>
        <taxon>Gammaproteobacteria</taxon>
        <taxon>Alteromonadales</taxon>
        <taxon>Psychromonadaceae</taxon>
        <taxon>Psychromonas</taxon>
    </lineage>
</organism>
<dbReference type="EMBL" id="JBAKAZ010000053">
    <property type="protein sequence ID" value="MEL0630383.1"/>
    <property type="molecule type" value="Genomic_DNA"/>
</dbReference>
<reference evidence="1 2" key="1">
    <citation type="submission" date="2024-02" db="EMBL/GenBank/DDBJ databases">
        <title>Bacteria isolated from the canopy kelp, Nereocystis luetkeana.</title>
        <authorList>
            <person name="Pfister C.A."/>
            <person name="Younker I.T."/>
            <person name="Light S.H."/>
        </authorList>
    </citation>
    <scope>NUCLEOTIDE SEQUENCE [LARGE SCALE GENOMIC DNA]</scope>
    <source>
        <strain evidence="1 2">TI.1.05</strain>
    </source>
</reference>
<gene>
    <name evidence="1" type="ORF">V6256_12270</name>
</gene>
<proteinExistence type="predicted"/>
<accession>A0ABU9GSS3</accession>
<keyword evidence="2" id="KW-1185">Reference proteome</keyword>
<name>A0ABU9GSS3_9GAMM</name>
<protein>
    <submittedName>
        <fullName evidence="1">SIR2 family protein</fullName>
    </submittedName>
</protein>